<keyword evidence="1" id="KW-0472">Membrane</keyword>
<feature type="transmembrane region" description="Helical" evidence="1">
    <location>
        <begin position="88"/>
        <end position="108"/>
    </location>
</feature>
<feature type="transmembrane region" description="Helical" evidence="1">
    <location>
        <begin position="114"/>
        <end position="132"/>
    </location>
</feature>
<comment type="caution">
    <text evidence="2">The sequence shown here is derived from an EMBL/GenBank/DDBJ whole genome shotgun (WGS) entry which is preliminary data.</text>
</comment>
<dbReference type="Proteomes" id="UP000176650">
    <property type="component" value="Unassembled WGS sequence"/>
</dbReference>
<dbReference type="AlphaFoldDB" id="A0A1F5BV63"/>
<sequence length="379" mass="42590">METLRELVGIFWDIWRTGNRWARWAIGIIAVAPFTLFAEALVGVPSWIIAILALVPAGAFVVLLLTRIDPLILAVLEAFVETRPAVRWIFNVVGAESAMGIYFALVPIGNDRRVASLLILAFVTFFFLSLGTKGKWAKRTMAACILIIIAITAQFFYDWTGRVREWMTQSKAAAQIPAVFQRNGHIDENGYYHPPQKTTQEMPAKIANSVDCNDEKTECHVIMNCNADLLVMDNIEPDEVVEVEHVVHHLEKENRCTYSYAGDWYPMWGALGMVYDPNLGTFPIPEYYGMAPHAIYFEMRDNINNAPLTAGVITRLGGKSYPSNTSPSTATISTGYNYPKAIRFDPKYNVQFGVGKSFVELVFRKKPKGFILPYEEGRS</sequence>
<evidence type="ECO:0000313" key="2">
    <source>
        <dbReference type="EMBL" id="OGD34471.1"/>
    </source>
</evidence>
<dbReference type="EMBL" id="MEYS01000001">
    <property type="protein sequence ID" value="OGD34471.1"/>
    <property type="molecule type" value="Genomic_DNA"/>
</dbReference>
<name>A0A1F5BV63_9BACT</name>
<accession>A0A1F5BV63</accession>
<evidence type="ECO:0000313" key="3">
    <source>
        <dbReference type="Proteomes" id="UP000176650"/>
    </source>
</evidence>
<feature type="transmembrane region" description="Helical" evidence="1">
    <location>
        <begin position="21"/>
        <end position="41"/>
    </location>
</feature>
<reference evidence="2 3" key="1">
    <citation type="journal article" date="2016" name="Nat. Commun.">
        <title>Thousands of microbial genomes shed light on interconnected biogeochemical processes in an aquifer system.</title>
        <authorList>
            <person name="Anantharaman K."/>
            <person name="Brown C.T."/>
            <person name="Hug L.A."/>
            <person name="Sharon I."/>
            <person name="Castelle C.J."/>
            <person name="Probst A.J."/>
            <person name="Thomas B.C."/>
            <person name="Singh A."/>
            <person name="Wilkins M.J."/>
            <person name="Karaoz U."/>
            <person name="Brodie E.L."/>
            <person name="Williams K.H."/>
            <person name="Hubbard S.S."/>
            <person name="Banfield J.F."/>
        </authorList>
    </citation>
    <scope>NUCLEOTIDE SEQUENCE [LARGE SCALE GENOMIC DNA]</scope>
</reference>
<proteinExistence type="predicted"/>
<feature type="transmembrane region" description="Helical" evidence="1">
    <location>
        <begin position="139"/>
        <end position="157"/>
    </location>
</feature>
<gene>
    <name evidence="2" type="ORF">A2988_03025</name>
</gene>
<evidence type="ECO:0000256" key="1">
    <source>
        <dbReference type="SAM" id="Phobius"/>
    </source>
</evidence>
<keyword evidence="1" id="KW-1133">Transmembrane helix</keyword>
<feature type="transmembrane region" description="Helical" evidence="1">
    <location>
        <begin position="47"/>
        <end position="68"/>
    </location>
</feature>
<keyword evidence="1" id="KW-0812">Transmembrane</keyword>
<protein>
    <submittedName>
        <fullName evidence="2">Uncharacterized protein</fullName>
    </submittedName>
</protein>
<organism evidence="2 3">
    <name type="scientific">Candidatus Azambacteria bacterium RIFCSPLOWO2_01_FULL_46_25</name>
    <dbReference type="NCBI Taxonomy" id="1797298"/>
    <lineage>
        <taxon>Bacteria</taxon>
        <taxon>Candidatus Azamiibacteriota</taxon>
    </lineage>
</organism>